<organism evidence="1 2">
    <name type="scientific">Neurospora crassa (strain ATCC 24698 / 74-OR23-1A / CBS 708.71 / DSM 1257 / FGSC 987)</name>
    <dbReference type="NCBI Taxonomy" id="367110"/>
    <lineage>
        <taxon>Eukaryota</taxon>
        <taxon>Fungi</taxon>
        <taxon>Dikarya</taxon>
        <taxon>Ascomycota</taxon>
        <taxon>Pezizomycotina</taxon>
        <taxon>Sordariomycetes</taxon>
        <taxon>Sordariomycetidae</taxon>
        <taxon>Sordariales</taxon>
        <taxon>Sordariaceae</taxon>
        <taxon>Neurospora</taxon>
    </lineage>
</organism>
<dbReference type="VEuPathDB" id="FungiDB:NCU16819"/>
<dbReference type="EMBL" id="CM002239">
    <property type="protein sequence ID" value="ESA42953.1"/>
    <property type="molecule type" value="Genomic_DNA"/>
</dbReference>
<evidence type="ECO:0000313" key="2">
    <source>
        <dbReference type="Proteomes" id="UP000001805"/>
    </source>
</evidence>
<dbReference type="InParanoid" id="V5IMD5"/>
<name>V5IMD5_NEUCR</name>
<evidence type="ECO:0000313" key="1">
    <source>
        <dbReference type="EMBL" id="ESA42953.1"/>
    </source>
</evidence>
<proteinExistence type="predicted"/>
<accession>V5IMD5</accession>
<dbReference type="RefSeq" id="XP_011394406.1">
    <property type="nucleotide sequence ID" value="XM_011396104.1"/>
</dbReference>
<reference evidence="1 2" key="1">
    <citation type="journal article" date="2003" name="Nature">
        <title>The genome sequence of the filamentous fungus Neurospora crassa.</title>
        <authorList>
            <person name="Galagan J.E."/>
            <person name="Calvo S.E."/>
            <person name="Borkovich K.A."/>
            <person name="Selker E.U."/>
            <person name="Read N.D."/>
            <person name="Jaffe D."/>
            <person name="FitzHugh W."/>
            <person name="Ma L.J."/>
            <person name="Smirnov S."/>
            <person name="Purcell S."/>
            <person name="Rehman B."/>
            <person name="Elkins T."/>
            <person name="Engels R."/>
            <person name="Wang S."/>
            <person name="Nielsen C.B."/>
            <person name="Butler J."/>
            <person name="Endrizzi M."/>
            <person name="Qui D."/>
            <person name="Ianakiev P."/>
            <person name="Bell-Pedersen D."/>
            <person name="Nelson M.A."/>
            <person name="Werner-Washburne M."/>
            <person name="Selitrennikoff C.P."/>
            <person name="Kinsey J.A."/>
            <person name="Braun E.L."/>
            <person name="Zelter A."/>
            <person name="Schulte U."/>
            <person name="Kothe G.O."/>
            <person name="Jedd G."/>
            <person name="Mewes W."/>
            <person name="Staben C."/>
            <person name="Marcotte E."/>
            <person name="Greenberg D."/>
            <person name="Roy A."/>
            <person name="Foley K."/>
            <person name="Naylor J."/>
            <person name="Stange-Thomann N."/>
            <person name="Barrett R."/>
            <person name="Gnerre S."/>
            <person name="Kamal M."/>
            <person name="Kamvysselis M."/>
            <person name="Mauceli E."/>
            <person name="Bielke C."/>
            <person name="Rudd S."/>
            <person name="Frishman D."/>
            <person name="Krystofova S."/>
            <person name="Rasmussen C."/>
            <person name="Metzenberg R.L."/>
            <person name="Perkins D.D."/>
            <person name="Kroken S."/>
            <person name="Cogoni C."/>
            <person name="Macino G."/>
            <person name="Catcheside D."/>
            <person name="Li W."/>
            <person name="Pratt R.J."/>
            <person name="Osmani S.A."/>
            <person name="DeSouza C.P."/>
            <person name="Glass L."/>
            <person name="Orbach M.J."/>
            <person name="Berglund J.A."/>
            <person name="Voelker R."/>
            <person name="Yarden O."/>
            <person name="Plamann M."/>
            <person name="Seiler S."/>
            <person name="Dunlap J."/>
            <person name="Radford A."/>
            <person name="Aramayo R."/>
            <person name="Natvig D.O."/>
            <person name="Alex L.A."/>
            <person name="Mannhaupt G."/>
            <person name="Ebbole D.J."/>
            <person name="Freitag M."/>
            <person name="Paulsen I."/>
            <person name="Sachs M.S."/>
            <person name="Lander E.S."/>
            <person name="Nusbaum C."/>
            <person name="Birren B."/>
        </authorList>
    </citation>
    <scope>NUCLEOTIDE SEQUENCE [LARGE SCALE GENOMIC DNA]</scope>
    <source>
        <strain evidence="2">ATCC 24698 / 74-OR23-1A / CBS 708.71 / DSM 1257 / FGSC 987</strain>
    </source>
</reference>
<keyword evidence="2" id="KW-1185">Reference proteome</keyword>
<protein>
    <submittedName>
        <fullName evidence="1">Uncharacterized protein</fullName>
    </submittedName>
</protein>
<dbReference type="AlphaFoldDB" id="V5IMD5"/>
<dbReference type="GeneID" id="23569671"/>
<gene>
    <name evidence="1" type="ORF">NCU16819</name>
</gene>
<dbReference type="KEGG" id="ncr:NCU16819"/>
<sequence>MGAVSSRPVLLECLTCRVSASYLRICPWPLVFEIGSLAGYFKGEQNEATKVSLNVVPKSTYSLQVDDFFSRFLLNCWKMSFDSGRAPPVRPLKSSSDAARLALGRQALVVCLMLW</sequence>
<dbReference type="Proteomes" id="UP000001805">
    <property type="component" value="Chromosome 4, Linkage Group IV"/>
</dbReference>